<dbReference type="AlphaFoldDB" id="A0A2C6KQL5"/>
<dbReference type="OrthoDB" id="416752at2759"/>
<gene>
    <name evidence="2" type="ORF">CSUI_007385</name>
</gene>
<dbReference type="GeneID" id="94430742"/>
<reference evidence="2 3" key="1">
    <citation type="journal article" date="2017" name="Int. J. Parasitol.">
        <title>The genome of the protozoan parasite Cystoisospora suis and a reverse vaccinology approach to identify vaccine candidates.</title>
        <authorList>
            <person name="Palmieri N."/>
            <person name="Shrestha A."/>
            <person name="Ruttkowski B."/>
            <person name="Beck T."/>
            <person name="Vogl C."/>
            <person name="Tomley F."/>
            <person name="Blake D.P."/>
            <person name="Joachim A."/>
        </authorList>
    </citation>
    <scope>NUCLEOTIDE SEQUENCE [LARGE SCALE GENOMIC DNA]</scope>
    <source>
        <strain evidence="2 3">Wien I</strain>
    </source>
</reference>
<dbReference type="RefSeq" id="XP_067920490.1">
    <property type="nucleotide sequence ID" value="XM_068067531.1"/>
</dbReference>
<dbReference type="EMBL" id="MIGC01003893">
    <property type="protein sequence ID" value="PHJ18785.1"/>
    <property type="molecule type" value="Genomic_DNA"/>
</dbReference>
<dbReference type="InterPro" id="IPR035994">
    <property type="entry name" value="Nucleoside_phosphorylase_sf"/>
</dbReference>
<dbReference type="GO" id="GO:0006218">
    <property type="term" value="P:uridine catabolic process"/>
    <property type="evidence" value="ECO:0007669"/>
    <property type="project" value="TreeGrafter"/>
</dbReference>
<dbReference type="InterPro" id="IPR000845">
    <property type="entry name" value="Nucleoside_phosphorylase_d"/>
</dbReference>
<comment type="caution">
    <text evidence="2">The sequence shown here is derived from an EMBL/GenBank/DDBJ whole genome shotgun (WGS) entry which is preliminary data.</text>
</comment>
<protein>
    <submittedName>
        <fullName evidence="2">Purine nucleoside phosphorylase</fullName>
    </submittedName>
</protein>
<dbReference type="Proteomes" id="UP000221165">
    <property type="component" value="Unassembled WGS sequence"/>
</dbReference>
<dbReference type="GO" id="GO:0004850">
    <property type="term" value="F:uridine phosphorylase activity"/>
    <property type="evidence" value="ECO:0007669"/>
    <property type="project" value="TreeGrafter"/>
</dbReference>
<keyword evidence="3" id="KW-1185">Reference proteome</keyword>
<sequence>MEGMEVQPHISLRKGQVEPVCIIVGDPARTEAVANLCEKKRELTFCREFRSFSVEYDGQPLTVISHGIGAPGTAICCEELIHLGAKVLIRAGTCGSLRPDLLKQGDLFVPYAAANDSGYVANTMPPGFPCVCTPDVFQAIVEASKECLGKDVPTGIILTQDQFYQSAILPSKLDLWSKVCDAVEMEMSAVCTVAHARRVASGGIFTVDGSPLFWKEGDYDSSGEKTATGKRNMLKVALKAAASLRRKFPSHSGHTSASSQE</sequence>
<dbReference type="PANTHER" id="PTHR43691:SF11">
    <property type="entry name" value="FI09636P-RELATED"/>
    <property type="match status" value="1"/>
</dbReference>
<organism evidence="2 3">
    <name type="scientific">Cystoisospora suis</name>
    <dbReference type="NCBI Taxonomy" id="483139"/>
    <lineage>
        <taxon>Eukaryota</taxon>
        <taxon>Sar</taxon>
        <taxon>Alveolata</taxon>
        <taxon>Apicomplexa</taxon>
        <taxon>Conoidasida</taxon>
        <taxon>Coccidia</taxon>
        <taxon>Eucoccidiorida</taxon>
        <taxon>Eimeriorina</taxon>
        <taxon>Sarcocystidae</taxon>
        <taxon>Cystoisospora</taxon>
    </lineage>
</organism>
<dbReference type="VEuPathDB" id="ToxoDB:CSUI_007385"/>
<dbReference type="GO" id="GO:0005829">
    <property type="term" value="C:cytosol"/>
    <property type="evidence" value="ECO:0007669"/>
    <property type="project" value="TreeGrafter"/>
</dbReference>
<evidence type="ECO:0000313" key="3">
    <source>
        <dbReference type="Proteomes" id="UP000221165"/>
    </source>
</evidence>
<dbReference type="Pfam" id="PF01048">
    <property type="entry name" value="PNP_UDP_1"/>
    <property type="match status" value="1"/>
</dbReference>
<proteinExistence type="predicted"/>
<evidence type="ECO:0000259" key="1">
    <source>
        <dbReference type="Pfam" id="PF01048"/>
    </source>
</evidence>
<feature type="domain" description="Nucleoside phosphorylase" evidence="1">
    <location>
        <begin position="19"/>
        <end position="239"/>
    </location>
</feature>
<dbReference type="Gene3D" id="3.40.50.1580">
    <property type="entry name" value="Nucleoside phosphorylase domain"/>
    <property type="match status" value="1"/>
</dbReference>
<dbReference type="PANTHER" id="PTHR43691">
    <property type="entry name" value="URIDINE PHOSPHORYLASE"/>
    <property type="match status" value="1"/>
</dbReference>
<accession>A0A2C6KQL5</accession>
<name>A0A2C6KQL5_9APIC</name>
<evidence type="ECO:0000313" key="2">
    <source>
        <dbReference type="EMBL" id="PHJ18785.1"/>
    </source>
</evidence>
<dbReference type="CDD" id="cd17767">
    <property type="entry name" value="UP_EcUdp-like"/>
    <property type="match status" value="1"/>
</dbReference>
<dbReference type="SUPFAM" id="SSF53167">
    <property type="entry name" value="Purine and uridine phosphorylases"/>
    <property type="match status" value="1"/>
</dbReference>